<organism evidence="11 12">
    <name type="scientific">Schistosoma japonicum</name>
    <name type="common">Blood fluke</name>
    <dbReference type="NCBI Taxonomy" id="6182"/>
    <lineage>
        <taxon>Eukaryota</taxon>
        <taxon>Metazoa</taxon>
        <taxon>Spiralia</taxon>
        <taxon>Lophotrochozoa</taxon>
        <taxon>Platyhelminthes</taxon>
        <taxon>Trematoda</taxon>
        <taxon>Digenea</taxon>
        <taxon>Strigeidida</taxon>
        <taxon>Schistosomatoidea</taxon>
        <taxon>Schistosomatidae</taxon>
        <taxon>Schistosoma</taxon>
    </lineage>
</organism>
<keyword evidence="12" id="KW-1185">Reference proteome</keyword>
<dbReference type="InterPro" id="IPR004001">
    <property type="entry name" value="Actin_CS"/>
</dbReference>
<evidence type="ECO:0000256" key="4">
    <source>
        <dbReference type="ARBA" id="ARBA00022490"/>
    </source>
</evidence>
<evidence type="ECO:0000256" key="1">
    <source>
        <dbReference type="ARBA" id="ARBA00003520"/>
    </source>
</evidence>
<evidence type="ECO:0000256" key="2">
    <source>
        <dbReference type="ARBA" id="ARBA00004245"/>
    </source>
</evidence>
<dbReference type="AlphaFoldDB" id="A0A4Z2CML4"/>
<dbReference type="Gene3D" id="3.30.420.40">
    <property type="match status" value="2"/>
</dbReference>
<evidence type="ECO:0000313" key="11">
    <source>
        <dbReference type="EMBL" id="TNN05408.1"/>
    </source>
</evidence>
<evidence type="ECO:0000256" key="3">
    <source>
        <dbReference type="ARBA" id="ARBA00006752"/>
    </source>
</evidence>
<keyword evidence="6" id="KW-0378">Hydrolase</keyword>
<accession>A0A4Z2CML4</accession>
<keyword evidence="4" id="KW-0963">Cytoplasm</keyword>
<keyword evidence="8" id="KW-0206">Cytoskeleton</keyword>
<dbReference type="PRINTS" id="PR00190">
    <property type="entry name" value="ACTIN"/>
</dbReference>
<name>A0A4Z2CML4_SCHJA</name>
<dbReference type="InterPro" id="IPR043129">
    <property type="entry name" value="ATPase_NBD"/>
</dbReference>
<feature type="non-terminal residue" evidence="11">
    <location>
        <position position="251"/>
    </location>
</feature>
<dbReference type="STRING" id="6182.A0A4Z2CML4"/>
<evidence type="ECO:0000313" key="12">
    <source>
        <dbReference type="Proteomes" id="UP000311919"/>
    </source>
</evidence>
<evidence type="ECO:0000256" key="8">
    <source>
        <dbReference type="ARBA" id="ARBA00023212"/>
    </source>
</evidence>
<dbReference type="FunFam" id="3.30.420.40:FF:000050">
    <property type="entry name" value="Actin, alpha skeletal muscle"/>
    <property type="match status" value="1"/>
</dbReference>
<dbReference type="PANTHER" id="PTHR11937">
    <property type="entry name" value="ACTIN"/>
    <property type="match status" value="1"/>
</dbReference>
<dbReference type="FunFam" id="3.30.420.40:FF:000218">
    <property type="entry name" value="actin, alpha sarcomeric/skeletal-like"/>
    <property type="match status" value="1"/>
</dbReference>
<evidence type="ECO:0000256" key="7">
    <source>
        <dbReference type="ARBA" id="ARBA00022840"/>
    </source>
</evidence>
<dbReference type="InterPro" id="IPR004000">
    <property type="entry name" value="Actin"/>
</dbReference>
<dbReference type="SMART" id="SM00268">
    <property type="entry name" value="ACTIN"/>
    <property type="match status" value="1"/>
</dbReference>
<protein>
    <submittedName>
        <fullName evidence="11">Actin, plasmodial isoform</fullName>
    </submittedName>
</protein>
<dbReference type="Pfam" id="PF00022">
    <property type="entry name" value="Actin"/>
    <property type="match status" value="2"/>
</dbReference>
<comment type="catalytic activity">
    <reaction evidence="9">
        <text>ATP + H2O = ADP + phosphate + H(+)</text>
        <dbReference type="Rhea" id="RHEA:13065"/>
        <dbReference type="ChEBI" id="CHEBI:15377"/>
        <dbReference type="ChEBI" id="CHEBI:15378"/>
        <dbReference type="ChEBI" id="CHEBI:30616"/>
        <dbReference type="ChEBI" id="CHEBI:43474"/>
        <dbReference type="ChEBI" id="CHEBI:456216"/>
    </reaction>
</comment>
<comment type="function">
    <text evidence="1">Actins are highly conserved proteins that are involved in various types of cell motility and are ubiquitously expressed in all eukaryotic cells.</text>
</comment>
<keyword evidence="5" id="KW-0547">Nucleotide-binding</keyword>
<comment type="similarity">
    <text evidence="3 10">Belongs to the actin family.</text>
</comment>
<dbReference type="GO" id="GO:0005856">
    <property type="term" value="C:cytoskeleton"/>
    <property type="evidence" value="ECO:0007669"/>
    <property type="project" value="UniProtKB-SubCell"/>
</dbReference>
<keyword evidence="7" id="KW-0067">ATP-binding</keyword>
<dbReference type="PROSITE" id="PS00432">
    <property type="entry name" value="ACTINS_2"/>
    <property type="match status" value="1"/>
</dbReference>
<comment type="caution">
    <text evidence="11">The sequence shown here is derived from an EMBL/GenBank/DDBJ whole genome shotgun (WGS) entry which is preliminary data.</text>
</comment>
<dbReference type="SUPFAM" id="SSF53067">
    <property type="entry name" value="Actin-like ATPase domain"/>
    <property type="match status" value="2"/>
</dbReference>
<comment type="subcellular location">
    <subcellularLocation>
        <location evidence="2">Cytoplasm</location>
        <location evidence="2">Cytoskeleton</location>
    </subcellularLocation>
</comment>
<dbReference type="EMBL" id="SKCS01000532">
    <property type="protein sequence ID" value="TNN05408.1"/>
    <property type="molecule type" value="Genomic_DNA"/>
</dbReference>
<dbReference type="GO" id="GO:0016787">
    <property type="term" value="F:hydrolase activity"/>
    <property type="evidence" value="ECO:0007669"/>
    <property type="project" value="UniProtKB-KW"/>
</dbReference>
<evidence type="ECO:0000256" key="10">
    <source>
        <dbReference type="RuleBase" id="RU000487"/>
    </source>
</evidence>
<reference evidence="11 12" key="1">
    <citation type="submission" date="2019-03" db="EMBL/GenBank/DDBJ databases">
        <title>An improved genome assembly of the fluke Schistosoma japonicum.</title>
        <authorList>
            <person name="Hu W."/>
            <person name="Luo F."/>
            <person name="Yin M."/>
            <person name="Mo X."/>
            <person name="Sun C."/>
            <person name="Wu Q."/>
            <person name="Zhu B."/>
            <person name="Xiang M."/>
            <person name="Wang J."/>
            <person name="Wang Y."/>
            <person name="Zhang T."/>
            <person name="Xu B."/>
            <person name="Zheng H."/>
            <person name="Feng Z."/>
        </authorList>
    </citation>
    <scope>NUCLEOTIDE SEQUENCE [LARGE SCALE GENOMIC DNA]</scope>
    <source>
        <strain evidence="11">HuSjv2</strain>
        <tissue evidence="11">Worms</tissue>
    </source>
</reference>
<dbReference type="OrthoDB" id="5132116at2759"/>
<dbReference type="PROSITE" id="PS01132">
    <property type="entry name" value="ACTINS_ACT_LIKE"/>
    <property type="match status" value="1"/>
</dbReference>
<gene>
    <name evidence="11" type="ORF">EWB00_009267</name>
</gene>
<dbReference type="InterPro" id="IPR020902">
    <property type="entry name" value="Actin/actin-like_CS"/>
</dbReference>
<dbReference type="Proteomes" id="UP000311919">
    <property type="component" value="Unassembled WGS sequence"/>
</dbReference>
<evidence type="ECO:0000256" key="9">
    <source>
        <dbReference type="ARBA" id="ARBA00049360"/>
    </source>
</evidence>
<dbReference type="GO" id="GO:0005524">
    <property type="term" value="F:ATP binding"/>
    <property type="evidence" value="ECO:0007669"/>
    <property type="project" value="UniProtKB-KW"/>
</dbReference>
<evidence type="ECO:0000256" key="6">
    <source>
        <dbReference type="ARBA" id="ARBA00022801"/>
    </source>
</evidence>
<evidence type="ECO:0000256" key="5">
    <source>
        <dbReference type="ARBA" id="ARBA00022741"/>
    </source>
</evidence>
<dbReference type="FunFam" id="3.30.420.40:FF:000058">
    <property type="entry name" value="Putative actin-related protein 5"/>
    <property type="match status" value="1"/>
</dbReference>
<sequence length="251" mass="28848">MSVMKNNHKEGLLTLKYPIEHGIVINWDDIEKIWHHIFYNELRVAPEEHPVLLTEAPMNPKANREKMTQIMFETFRSPAMYCHIVPVHEGNALPQAILRLNLAGPERGYSLTTIAERDTIRDIKEKLLITLGNERFRCPEVLFKPHSIDSECSSLHDLTYNSIMKCNVDIHKDLYENIVLSGGSTMFPGISDRIEKELCNHALTTMKTINIIAPPERKYSVWKGGCILASLLTNKQMWITRHEYDEIGPSI</sequence>
<proteinExistence type="inferred from homology"/>